<dbReference type="Pfam" id="PF06940">
    <property type="entry name" value="DUF1287"/>
    <property type="match status" value="1"/>
</dbReference>
<dbReference type="EMBL" id="JAFMYU010000007">
    <property type="protein sequence ID" value="MBO0931501.1"/>
    <property type="molecule type" value="Genomic_DNA"/>
</dbReference>
<keyword evidence="3" id="KW-1185">Reference proteome</keyword>
<feature type="signal peptide" evidence="1">
    <location>
        <begin position="1"/>
        <end position="17"/>
    </location>
</feature>
<protein>
    <submittedName>
        <fullName evidence="2">DUF1287 domain-containing protein</fullName>
    </submittedName>
</protein>
<keyword evidence="1" id="KW-0732">Signal</keyword>
<reference evidence="2 3" key="1">
    <citation type="submission" date="2021-03" db="EMBL/GenBank/DDBJ databases">
        <title>Fibrella sp. HMF5036 genome sequencing and assembly.</title>
        <authorList>
            <person name="Kang H."/>
            <person name="Kim H."/>
            <person name="Bae S."/>
            <person name="Joh K."/>
        </authorList>
    </citation>
    <scope>NUCLEOTIDE SEQUENCE [LARGE SCALE GENOMIC DNA]</scope>
    <source>
        <strain evidence="2 3">HMF5036</strain>
    </source>
</reference>
<comment type="caution">
    <text evidence="2">The sequence shown here is derived from an EMBL/GenBank/DDBJ whole genome shotgun (WGS) entry which is preliminary data.</text>
</comment>
<gene>
    <name evidence="2" type="ORF">J2I48_10875</name>
</gene>
<dbReference type="RefSeq" id="WP_207335470.1">
    <property type="nucleotide sequence ID" value="NZ_JAFMYU010000007.1"/>
</dbReference>
<name>A0A939G427_9BACT</name>
<accession>A0A939G427</accession>
<evidence type="ECO:0000256" key="1">
    <source>
        <dbReference type="SAM" id="SignalP"/>
    </source>
</evidence>
<organism evidence="2 3">
    <name type="scientific">Fibrella aquatilis</name>
    <dbReference type="NCBI Taxonomy" id="2817059"/>
    <lineage>
        <taxon>Bacteria</taxon>
        <taxon>Pseudomonadati</taxon>
        <taxon>Bacteroidota</taxon>
        <taxon>Cytophagia</taxon>
        <taxon>Cytophagales</taxon>
        <taxon>Spirosomataceae</taxon>
        <taxon>Fibrella</taxon>
    </lineage>
</organism>
<evidence type="ECO:0000313" key="2">
    <source>
        <dbReference type="EMBL" id="MBO0931501.1"/>
    </source>
</evidence>
<dbReference type="Proteomes" id="UP000664795">
    <property type="component" value="Unassembled WGS sequence"/>
</dbReference>
<sequence>MPRLLLLLFFGCLSACGQGQQPQQEAHAVAIAQLPAPTPYAQKLSEVALSLTRQSVQYDPTYFRIPYPNGDVPADRGVCTDVVIRAYRKLGVDLQQRVHEDMKANFDRYPKKWGLRTTDTNIDHRRVPNLMTFFSRHGQSKSCSNRGRDYLPGDIVTWNLPGNLTHIGIVVNRLSTDHTRPLVVHNIGRGQEISDCLFSWPITGHYYYTP</sequence>
<dbReference type="InterPro" id="IPR009706">
    <property type="entry name" value="DUF1287"/>
</dbReference>
<dbReference type="AlphaFoldDB" id="A0A939G427"/>
<proteinExistence type="predicted"/>
<feature type="chain" id="PRO_5037740120" evidence="1">
    <location>
        <begin position="18"/>
        <end position="210"/>
    </location>
</feature>
<evidence type="ECO:0000313" key="3">
    <source>
        <dbReference type="Proteomes" id="UP000664795"/>
    </source>
</evidence>